<dbReference type="EMBL" id="CP000628">
    <property type="protein sequence ID" value="ACM25780.1"/>
    <property type="molecule type" value="Genomic_DNA"/>
</dbReference>
<dbReference type="KEGG" id="ara:Arad_1306"/>
<gene>
    <name evidence="1" type="ordered locus">Arad_1306</name>
</gene>
<dbReference type="HOGENOM" id="CLU_2010413_0_0_5"/>
<name>B9JAU7_RHIR8</name>
<organism evidence="1 2">
    <name type="scientific">Rhizobium rhizogenes (strain K84 / ATCC BAA-868)</name>
    <name type="common">Agrobacterium radiobacter</name>
    <dbReference type="NCBI Taxonomy" id="311403"/>
    <lineage>
        <taxon>Bacteria</taxon>
        <taxon>Pseudomonadati</taxon>
        <taxon>Pseudomonadota</taxon>
        <taxon>Alphaproteobacteria</taxon>
        <taxon>Hyphomicrobiales</taxon>
        <taxon>Rhizobiaceae</taxon>
        <taxon>Rhizobium/Agrobacterium group</taxon>
        <taxon>Rhizobium</taxon>
    </lineage>
</organism>
<evidence type="ECO:0000313" key="1">
    <source>
        <dbReference type="EMBL" id="ACM25780.1"/>
    </source>
</evidence>
<accession>B9JAU7</accession>
<protein>
    <submittedName>
        <fullName evidence="1">Uncharacterized protein</fullName>
    </submittedName>
</protein>
<proteinExistence type="predicted"/>
<sequence length="123" mass="13217">MSSRLFNDARAIGIIQIHREANTKFSGQLSSSLSQVYGPASRCLVASGGGMTQFLLDAQLYPDLGFGEMTQSMQSIYGRNYYLNIKIEKAGAGSKMTVSAGNTLVNTSRTISAFSWAEGKTSC</sequence>
<dbReference type="AlphaFoldDB" id="B9JAU7"/>
<reference evidence="1 2" key="1">
    <citation type="journal article" date="2009" name="J. Bacteriol.">
        <title>Genome sequences of three Agrobacterium biovars help elucidate the evolution of multichromosome genomes in bacteria.</title>
        <authorList>
            <person name="Slater S.C."/>
            <person name="Goldman B.S."/>
            <person name="Goodner B."/>
            <person name="Setubal J.C."/>
            <person name="Farrand S.K."/>
            <person name="Nester E.W."/>
            <person name="Burr T.J."/>
            <person name="Banta L."/>
            <person name="Dickerman A.W."/>
            <person name="Paulsen I."/>
            <person name="Otten L."/>
            <person name="Suen G."/>
            <person name="Welch R."/>
            <person name="Almeida N.F."/>
            <person name="Arnold F."/>
            <person name="Burton O.T."/>
            <person name="Du Z."/>
            <person name="Ewing A."/>
            <person name="Godsy E."/>
            <person name="Heisel S."/>
            <person name="Houmiel K.L."/>
            <person name="Jhaveri J."/>
            <person name="Lu J."/>
            <person name="Miller N.M."/>
            <person name="Norton S."/>
            <person name="Chen Q."/>
            <person name="Phoolcharoen W."/>
            <person name="Ohlin V."/>
            <person name="Ondrusek D."/>
            <person name="Pride N."/>
            <person name="Stricklin S.L."/>
            <person name="Sun J."/>
            <person name="Wheeler C."/>
            <person name="Wilson L."/>
            <person name="Zhu H."/>
            <person name="Wood D.W."/>
        </authorList>
    </citation>
    <scope>NUCLEOTIDE SEQUENCE [LARGE SCALE GENOMIC DNA]</scope>
    <source>
        <strain evidence="2">K84 / ATCC BAA-868</strain>
    </source>
</reference>
<evidence type="ECO:0000313" key="2">
    <source>
        <dbReference type="Proteomes" id="UP000001600"/>
    </source>
</evidence>
<dbReference type="Proteomes" id="UP000001600">
    <property type="component" value="Chromosome 1"/>
</dbReference>